<keyword evidence="6 9" id="KW-0645">Protease</keyword>
<dbReference type="Pfam" id="PF03575">
    <property type="entry name" value="Peptidase_S51"/>
    <property type="match status" value="1"/>
</dbReference>
<dbReference type="GO" id="GO:0008241">
    <property type="term" value="F:peptidyl-dipeptidase activity"/>
    <property type="evidence" value="ECO:0007669"/>
    <property type="project" value="UniProtKB-EC"/>
</dbReference>
<reference evidence="11" key="1">
    <citation type="submission" date="2019-05" db="EMBL/GenBank/DDBJ databases">
        <title>Whole genome sequencing of Pseudanabaena catenata USMAC16.</title>
        <authorList>
            <person name="Khan Z."/>
            <person name="Omar W.M."/>
            <person name="Convey P."/>
            <person name="Merican F."/>
            <person name="Najimudin N."/>
        </authorList>
    </citation>
    <scope>NUCLEOTIDE SEQUENCE</scope>
    <source>
        <strain evidence="11">USMAC16</strain>
    </source>
</reference>
<dbReference type="InterPro" id="IPR011811">
    <property type="entry name" value="Peptidase_S51_cyanophycinase"/>
</dbReference>
<dbReference type="PIRSF" id="PIRSF032067">
    <property type="entry name" value="Cyanophycinase"/>
    <property type="match status" value="1"/>
</dbReference>
<keyword evidence="7 9" id="KW-0378">Hydrolase</keyword>
<dbReference type="EMBL" id="VBTY01000381">
    <property type="protein sequence ID" value="MDG3497464.1"/>
    <property type="molecule type" value="Genomic_DNA"/>
</dbReference>
<evidence type="ECO:0000256" key="6">
    <source>
        <dbReference type="ARBA" id="ARBA00022670"/>
    </source>
</evidence>
<dbReference type="CDD" id="cd03145">
    <property type="entry name" value="GAT1_cyanophycinase"/>
    <property type="match status" value="1"/>
</dbReference>
<name>A0A9X4MD81_9CYAN</name>
<dbReference type="GO" id="GO:0004180">
    <property type="term" value="F:carboxypeptidase activity"/>
    <property type="evidence" value="ECO:0007669"/>
    <property type="project" value="UniProtKB-KW"/>
</dbReference>
<evidence type="ECO:0000256" key="3">
    <source>
        <dbReference type="ARBA" id="ARBA00006534"/>
    </source>
</evidence>
<sequence length="312" mass="33912">MASQQEQKVSQGVNLINRLKKFVDQSANMLNLDEDVAIDRGMTQIIKSAVMVIGGGEDKVQDRKILKAFVENSGGSQARIAIIPCASREPDIIGRIYHDIFTELGASAVEVLDIRERPHDDYPEAEALVDRFTGIFMTGGDQLRLCGLIADTPFAITIAKRIDEKRLVLAGTSAGAAAMGYHMISGGSSGESPHKELVNMSTGLNILPEIIVDQHFHNRNRMARLMTAIAAHPDKIGIGIDEDTVAIFEPNNTMRVLGRGTVTVVDPGEVSYSNQLWVSGSAPLTIHNLRVHILAAGCKYHLLKRIPISPSV</sequence>
<dbReference type="Gene3D" id="3.40.50.880">
    <property type="match status" value="1"/>
</dbReference>
<comment type="similarity">
    <text evidence="3 9">Belongs to the peptidase S51 family.</text>
</comment>
<feature type="active site" description="Charge relay system" evidence="10">
    <location>
        <position position="173"/>
    </location>
</feature>
<evidence type="ECO:0000256" key="4">
    <source>
        <dbReference type="ARBA" id="ARBA00013115"/>
    </source>
</evidence>
<protein>
    <recommendedName>
        <fullName evidence="5 9">Cyanophycinase</fullName>
        <ecNumber evidence="4 9">3.4.15.6</ecNumber>
    </recommendedName>
</protein>
<keyword evidence="12" id="KW-1185">Reference proteome</keyword>
<evidence type="ECO:0000256" key="8">
    <source>
        <dbReference type="ARBA" id="ARBA00022825"/>
    </source>
</evidence>
<comment type="caution">
    <text evidence="11">The sequence shown here is derived from an EMBL/GenBank/DDBJ whole genome shotgun (WGS) entry which is preliminary data.</text>
</comment>
<evidence type="ECO:0000256" key="1">
    <source>
        <dbReference type="ARBA" id="ARBA00001092"/>
    </source>
</evidence>
<dbReference type="RefSeq" id="WP_009629703.1">
    <property type="nucleotide sequence ID" value="NZ_VBTY01000381.1"/>
</dbReference>
<comment type="function">
    <text evidence="2 9">Exopeptidase that catalyzes the hydrolytic cleavage of multi-L-arginyl-poly-L-aspartic acid (cyanophycin; a water-insoluble reserve polymer) into aspartate-arginine dipeptides.</text>
</comment>
<proteinExistence type="inferred from homology"/>
<dbReference type="NCBIfam" id="TIGR02069">
    <property type="entry name" value="cyanophycinase"/>
    <property type="match status" value="1"/>
</dbReference>
<dbReference type="GO" id="GO:0006508">
    <property type="term" value="P:proteolysis"/>
    <property type="evidence" value="ECO:0007669"/>
    <property type="project" value="UniProtKB-KW"/>
</dbReference>
<dbReference type="PANTHER" id="PTHR36175:SF1">
    <property type="entry name" value="CYANOPHYCINASE"/>
    <property type="match status" value="1"/>
</dbReference>
<keyword evidence="11" id="KW-0121">Carboxypeptidase</keyword>
<evidence type="ECO:0000256" key="5">
    <source>
        <dbReference type="ARBA" id="ARBA00015719"/>
    </source>
</evidence>
<dbReference type="PANTHER" id="PTHR36175">
    <property type="entry name" value="CYANOPHYCINASE"/>
    <property type="match status" value="1"/>
</dbReference>
<dbReference type="SUPFAM" id="SSF52317">
    <property type="entry name" value="Class I glutamine amidotransferase-like"/>
    <property type="match status" value="1"/>
</dbReference>
<evidence type="ECO:0000313" key="11">
    <source>
        <dbReference type="EMBL" id="MDG3497464.1"/>
    </source>
</evidence>
<dbReference type="InterPro" id="IPR005320">
    <property type="entry name" value="Peptidase_S51"/>
</dbReference>
<feature type="active site" description="Charge relay system" evidence="10">
    <location>
        <position position="242"/>
    </location>
</feature>
<dbReference type="AlphaFoldDB" id="A0A9X4MD81"/>
<comment type="catalytic activity">
    <reaction evidence="1 9">
        <text>[L-4-(L-arginin-2-N-yl)aspartate](n) + H2O = [L-4-(L-arginin-2-N-yl)aspartate](n-1) + L-4-(L-arginin-2-N-yl)aspartate</text>
        <dbReference type="Rhea" id="RHEA:12845"/>
        <dbReference type="Rhea" id="RHEA-COMP:13728"/>
        <dbReference type="Rhea" id="RHEA-COMP:13734"/>
        <dbReference type="ChEBI" id="CHEBI:15377"/>
        <dbReference type="ChEBI" id="CHEBI:137986"/>
        <dbReference type="ChEBI" id="CHEBI:137991"/>
        <dbReference type="EC" id="3.4.15.6"/>
    </reaction>
</comment>
<evidence type="ECO:0000256" key="2">
    <source>
        <dbReference type="ARBA" id="ARBA00002039"/>
    </source>
</evidence>
<dbReference type="InterPro" id="IPR029062">
    <property type="entry name" value="Class_I_gatase-like"/>
</dbReference>
<dbReference type="GO" id="GO:0008236">
    <property type="term" value="F:serine-type peptidase activity"/>
    <property type="evidence" value="ECO:0007669"/>
    <property type="project" value="UniProtKB-KW"/>
</dbReference>
<organism evidence="11 12">
    <name type="scientific">Pseudanabaena catenata USMAC16</name>
    <dbReference type="NCBI Taxonomy" id="1855837"/>
    <lineage>
        <taxon>Bacteria</taxon>
        <taxon>Bacillati</taxon>
        <taxon>Cyanobacteriota</taxon>
        <taxon>Cyanophyceae</taxon>
        <taxon>Pseudanabaenales</taxon>
        <taxon>Pseudanabaenaceae</taxon>
        <taxon>Pseudanabaena</taxon>
    </lineage>
</organism>
<evidence type="ECO:0000256" key="10">
    <source>
        <dbReference type="PIRSR" id="PIRSR032067-1"/>
    </source>
</evidence>
<accession>A0A9X4MD81</accession>
<gene>
    <name evidence="11" type="ORF">FEV09_23350</name>
</gene>
<evidence type="ECO:0000256" key="9">
    <source>
        <dbReference type="PIRNR" id="PIRNR032067"/>
    </source>
</evidence>
<dbReference type="Proteomes" id="UP001152872">
    <property type="component" value="Unassembled WGS sequence"/>
</dbReference>
<dbReference type="EC" id="3.4.15.6" evidence="4 9"/>
<keyword evidence="8 9" id="KW-0720">Serine protease</keyword>
<evidence type="ECO:0000256" key="7">
    <source>
        <dbReference type="ARBA" id="ARBA00022801"/>
    </source>
</evidence>
<evidence type="ECO:0000313" key="12">
    <source>
        <dbReference type="Proteomes" id="UP001152872"/>
    </source>
</evidence>
<feature type="active site" description="Charge relay system" evidence="10">
    <location>
        <position position="215"/>
    </location>
</feature>